<dbReference type="CTD" id="8239012"/>
<reference evidence="1" key="1">
    <citation type="submission" date="2007-04" db="EMBL/GenBank/DDBJ databases">
        <title>Annotation of Pediculus humanus corporis strain USDA.</title>
        <authorList>
            <person name="Kirkness E."/>
            <person name="Hannick L."/>
            <person name="Hass B."/>
            <person name="Bruggner R."/>
            <person name="Lawson D."/>
            <person name="Bidwell S."/>
            <person name="Joardar V."/>
            <person name="Caler E."/>
            <person name="Walenz B."/>
            <person name="Inman J."/>
            <person name="Schobel S."/>
            <person name="Galinsky K."/>
            <person name="Amedeo P."/>
            <person name="Strausberg R."/>
        </authorList>
    </citation>
    <scope>NUCLEOTIDE SEQUENCE</scope>
    <source>
        <strain evidence="1">USDA</strain>
    </source>
</reference>
<dbReference type="VEuPathDB" id="VectorBase:PHUM278140"/>
<dbReference type="InParanoid" id="E0VL08"/>
<dbReference type="GeneID" id="8239012"/>
<evidence type="ECO:0000313" key="2">
    <source>
        <dbReference type="EnsemblMetazoa" id="PHUM278140-PA"/>
    </source>
</evidence>
<accession>E0VL08</accession>
<dbReference type="EMBL" id="DS235263">
    <property type="protein sequence ID" value="EEB14064.1"/>
    <property type="molecule type" value="Genomic_DNA"/>
</dbReference>
<dbReference type="HOGENOM" id="CLU_1231212_0_0_1"/>
<dbReference type="EMBL" id="AAZO01003228">
    <property type="status" value="NOT_ANNOTATED_CDS"/>
    <property type="molecule type" value="Genomic_DNA"/>
</dbReference>
<dbReference type="EnsemblMetazoa" id="PHUM278140-RA">
    <property type="protein sequence ID" value="PHUM278140-PA"/>
    <property type="gene ID" value="PHUM278140"/>
</dbReference>
<sequence>MIGNWIPPYNLNKDDNGRCQKYKTIENEDTQLKNSNSPDDNFEQTKKNPGVNDISWEKVLNKDWGERVELHDVSHYCDDKLLWGIVTPGSFGSLKLWINDYGNLCGSADGKICKEGSAETTIITINSADLVKKMLNLSNIQWNSLIDVILRNKSSLNFDAFNSVDEDKMNSLDKLWFYICKRRHFLSDQCMLVKLSGAVKSLKEFKIIPKVIVQDIRNINGHPIT</sequence>
<name>E0VL08_PEDHC</name>
<dbReference type="Proteomes" id="UP000009046">
    <property type="component" value="Unassembled WGS sequence"/>
</dbReference>
<evidence type="ECO:0000313" key="3">
    <source>
        <dbReference type="Proteomes" id="UP000009046"/>
    </source>
</evidence>
<evidence type="ECO:0000313" key="1">
    <source>
        <dbReference type="EMBL" id="EEB14064.1"/>
    </source>
</evidence>
<keyword evidence="3" id="KW-1185">Reference proteome</keyword>
<organism>
    <name type="scientific">Pediculus humanus subsp. corporis</name>
    <name type="common">Body louse</name>
    <dbReference type="NCBI Taxonomy" id="121224"/>
    <lineage>
        <taxon>Eukaryota</taxon>
        <taxon>Metazoa</taxon>
        <taxon>Ecdysozoa</taxon>
        <taxon>Arthropoda</taxon>
        <taxon>Hexapoda</taxon>
        <taxon>Insecta</taxon>
        <taxon>Pterygota</taxon>
        <taxon>Neoptera</taxon>
        <taxon>Paraneoptera</taxon>
        <taxon>Psocodea</taxon>
        <taxon>Troctomorpha</taxon>
        <taxon>Phthiraptera</taxon>
        <taxon>Anoplura</taxon>
        <taxon>Pediculidae</taxon>
        <taxon>Pediculus</taxon>
    </lineage>
</organism>
<dbReference type="RefSeq" id="XP_002426802.1">
    <property type="nucleotide sequence ID" value="XM_002426757.1"/>
</dbReference>
<protein>
    <submittedName>
        <fullName evidence="1 2">Uncharacterized protein</fullName>
    </submittedName>
</protein>
<reference evidence="1" key="2">
    <citation type="submission" date="2007-04" db="EMBL/GenBank/DDBJ databases">
        <title>The genome of the human body louse.</title>
        <authorList>
            <consortium name="The Human Body Louse Genome Consortium"/>
            <person name="Kirkness E."/>
            <person name="Walenz B."/>
            <person name="Hass B."/>
            <person name="Bruggner R."/>
            <person name="Strausberg R."/>
        </authorList>
    </citation>
    <scope>NUCLEOTIDE SEQUENCE</scope>
    <source>
        <strain evidence="1">USDA</strain>
    </source>
</reference>
<reference evidence="2" key="3">
    <citation type="submission" date="2021-02" db="UniProtKB">
        <authorList>
            <consortium name="EnsemblMetazoa"/>
        </authorList>
    </citation>
    <scope>IDENTIFICATION</scope>
    <source>
        <strain evidence="2">USDA</strain>
    </source>
</reference>
<dbReference type="KEGG" id="phu:Phum_PHUM278140"/>
<proteinExistence type="predicted"/>
<gene>
    <name evidence="2" type="primary">8239012</name>
    <name evidence="1" type="ORF">Phum_PHUM278140</name>
</gene>
<dbReference type="AlphaFoldDB" id="E0VL08"/>